<dbReference type="GO" id="GO:0032259">
    <property type="term" value="P:methylation"/>
    <property type="evidence" value="ECO:0007669"/>
    <property type="project" value="UniProtKB-KW"/>
</dbReference>
<organism evidence="2 3">
    <name type="scientific">Nitratireductor kimnyeongensis</name>
    <dbReference type="NCBI Taxonomy" id="430679"/>
    <lineage>
        <taxon>Bacteria</taxon>
        <taxon>Pseudomonadati</taxon>
        <taxon>Pseudomonadota</taxon>
        <taxon>Alphaproteobacteria</taxon>
        <taxon>Hyphomicrobiales</taxon>
        <taxon>Phyllobacteriaceae</taxon>
        <taxon>Nitratireductor</taxon>
    </lineage>
</organism>
<dbReference type="InterPro" id="IPR041698">
    <property type="entry name" value="Methyltransf_25"/>
</dbReference>
<evidence type="ECO:0000313" key="3">
    <source>
        <dbReference type="Proteomes" id="UP001596107"/>
    </source>
</evidence>
<dbReference type="PANTHER" id="PTHR43464">
    <property type="entry name" value="METHYLTRANSFERASE"/>
    <property type="match status" value="1"/>
</dbReference>
<dbReference type="GO" id="GO:0102208">
    <property type="term" value="F:2-polyprenyl-6-hydroxyphenol methylase activity"/>
    <property type="evidence" value="ECO:0007669"/>
    <property type="project" value="UniProtKB-EC"/>
</dbReference>
<evidence type="ECO:0000313" key="2">
    <source>
        <dbReference type="EMBL" id="MFC5584834.1"/>
    </source>
</evidence>
<accession>A0ABW0T8D9</accession>
<feature type="domain" description="Methyltransferase" evidence="1">
    <location>
        <begin position="49"/>
        <end position="142"/>
    </location>
</feature>
<keyword evidence="2" id="KW-0489">Methyltransferase</keyword>
<dbReference type="Proteomes" id="UP001596107">
    <property type="component" value="Unassembled WGS sequence"/>
</dbReference>
<reference evidence="3" key="1">
    <citation type="journal article" date="2019" name="Int. J. Syst. Evol. Microbiol.">
        <title>The Global Catalogue of Microorganisms (GCM) 10K type strain sequencing project: providing services to taxonomists for standard genome sequencing and annotation.</title>
        <authorList>
            <consortium name="The Broad Institute Genomics Platform"/>
            <consortium name="The Broad Institute Genome Sequencing Center for Infectious Disease"/>
            <person name="Wu L."/>
            <person name="Ma J."/>
        </authorList>
    </citation>
    <scope>NUCLEOTIDE SEQUENCE [LARGE SCALE GENOMIC DNA]</scope>
    <source>
        <strain evidence="3">JCM 3366</strain>
    </source>
</reference>
<gene>
    <name evidence="2" type="ORF">ACFPOD_06905</name>
</gene>
<dbReference type="EMBL" id="JBHSNB010000001">
    <property type="protein sequence ID" value="MFC5584834.1"/>
    <property type="molecule type" value="Genomic_DNA"/>
</dbReference>
<dbReference type="EC" id="2.1.1.222" evidence="2"/>
<protein>
    <submittedName>
        <fullName evidence="2">Class I SAM-dependent methyltransferase</fullName>
        <ecNumber evidence="2">2.1.1.222</ecNumber>
        <ecNumber evidence="2">2.1.1.64</ecNumber>
    </submittedName>
</protein>
<sequence length="231" mass="25492">MNRSPSMMTNTTAAAGYEERVMQQVPGLSDMHRMAGILLAEHAPESGRILVLGAGGGLELRSFARAHPGWHFDGIDPSADMLGLARTTLGVLQERVTFHQGYIEDAPDARFDGASCFLTLHFLPREARLDTLRALHRRLKPGAPLVVAHHSFPIGTPAGERWLRRNARFHASSGEASNRVMAQIEAMRDRLPALPPEEDEALLYEAGFGDVELFYAGFTFRGWVCRALPFS</sequence>
<dbReference type="RefSeq" id="WP_343224033.1">
    <property type="nucleotide sequence ID" value="NZ_CP078143.1"/>
</dbReference>
<evidence type="ECO:0000259" key="1">
    <source>
        <dbReference type="Pfam" id="PF13649"/>
    </source>
</evidence>
<dbReference type="GO" id="GO:0061542">
    <property type="term" value="F:3-demethylubiquinol 3-O-methyltransferase activity"/>
    <property type="evidence" value="ECO:0007669"/>
    <property type="project" value="UniProtKB-EC"/>
</dbReference>
<dbReference type="EC" id="2.1.1.64" evidence="2"/>
<keyword evidence="3" id="KW-1185">Reference proteome</keyword>
<dbReference type="PANTHER" id="PTHR43464:SF58">
    <property type="entry name" value="BLR7975 PROTEIN"/>
    <property type="match status" value="1"/>
</dbReference>
<dbReference type="Gene3D" id="3.40.50.150">
    <property type="entry name" value="Vaccinia Virus protein VP39"/>
    <property type="match status" value="1"/>
</dbReference>
<dbReference type="SUPFAM" id="SSF53335">
    <property type="entry name" value="S-adenosyl-L-methionine-dependent methyltransferases"/>
    <property type="match status" value="1"/>
</dbReference>
<dbReference type="InterPro" id="IPR029063">
    <property type="entry name" value="SAM-dependent_MTases_sf"/>
</dbReference>
<keyword evidence="2" id="KW-0808">Transferase</keyword>
<dbReference type="Pfam" id="PF13649">
    <property type="entry name" value="Methyltransf_25"/>
    <property type="match status" value="1"/>
</dbReference>
<dbReference type="CDD" id="cd02440">
    <property type="entry name" value="AdoMet_MTases"/>
    <property type="match status" value="1"/>
</dbReference>
<proteinExistence type="predicted"/>
<comment type="caution">
    <text evidence="2">The sequence shown here is derived from an EMBL/GenBank/DDBJ whole genome shotgun (WGS) entry which is preliminary data.</text>
</comment>
<name>A0ABW0T8D9_9HYPH</name>